<keyword evidence="3" id="KW-0175">Coiled coil</keyword>
<feature type="compositionally biased region" description="Low complexity" evidence="4">
    <location>
        <begin position="311"/>
        <end position="322"/>
    </location>
</feature>
<name>A0A9P6DVQ6_9AGAM</name>
<dbReference type="PROSITE" id="PS51021">
    <property type="entry name" value="BAR"/>
    <property type="match status" value="1"/>
</dbReference>
<dbReference type="InterPro" id="IPR036028">
    <property type="entry name" value="SH3-like_dom_sf"/>
</dbReference>
<dbReference type="EMBL" id="MU128937">
    <property type="protein sequence ID" value="KAF9516666.1"/>
    <property type="molecule type" value="Genomic_DNA"/>
</dbReference>
<dbReference type="GO" id="GO:0097320">
    <property type="term" value="P:plasma membrane tubulation"/>
    <property type="evidence" value="ECO:0007669"/>
    <property type="project" value="TreeGrafter"/>
</dbReference>
<dbReference type="CDD" id="cd00174">
    <property type="entry name" value="SH3"/>
    <property type="match status" value="1"/>
</dbReference>
<evidence type="ECO:0000259" key="6">
    <source>
        <dbReference type="PROSITE" id="PS51021"/>
    </source>
</evidence>
<dbReference type="Pfam" id="PF03114">
    <property type="entry name" value="BAR"/>
    <property type="match status" value="1"/>
</dbReference>
<feature type="region of interest" description="Disordered" evidence="4">
    <location>
        <begin position="599"/>
        <end position="717"/>
    </location>
</feature>
<dbReference type="OrthoDB" id="10263741at2759"/>
<feature type="compositionally biased region" description="Polar residues" evidence="4">
    <location>
        <begin position="262"/>
        <end position="271"/>
    </location>
</feature>
<dbReference type="Proteomes" id="UP000886523">
    <property type="component" value="Unassembled WGS sequence"/>
</dbReference>
<dbReference type="InterPro" id="IPR027267">
    <property type="entry name" value="AH/BAR_dom_sf"/>
</dbReference>
<evidence type="ECO:0000256" key="2">
    <source>
        <dbReference type="PROSITE-ProRule" id="PRU00192"/>
    </source>
</evidence>
<dbReference type="GO" id="GO:1990528">
    <property type="term" value="C:Rvs161p-Rvs167p complex"/>
    <property type="evidence" value="ECO:0007669"/>
    <property type="project" value="TreeGrafter"/>
</dbReference>
<dbReference type="Pfam" id="PF00018">
    <property type="entry name" value="SH3_1"/>
    <property type="match status" value="1"/>
</dbReference>
<proteinExistence type="predicted"/>
<dbReference type="InterPro" id="IPR001452">
    <property type="entry name" value="SH3_domain"/>
</dbReference>
<feature type="domain" description="BAR" evidence="6">
    <location>
        <begin position="14"/>
        <end position="241"/>
    </location>
</feature>
<accession>A0A9P6DVQ6</accession>
<comment type="caution">
    <text evidence="7">The sequence shown here is derived from an EMBL/GenBank/DDBJ whole genome shotgun (WGS) entry which is preliminary data.</text>
</comment>
<feature type="domain" description="SH3" evidence="5">
    <location>
        <begin position="418"/>
        <end position="482"/>
    </location>
</feature>
<dbReference type="GO" id="GO:0043332">
    <property type="term" value="C:mating projection tip"/>
    <property type="evidence" value="ECO:0007669"/>
    <property type="project" value="TreeGrafter"/>
</dbReference>
<dbReference type="GO" id="GO:0031097">
    <property type="term" value="C:medial cortex"/>
    <property type="evidence" value="ECO:0007669"/>
    <property type="project" value="TreeGrafter"/>
</dbReference>
<evidence type="ECO:0008006" key="9">
    <source>
        <dbReference type="Google" id="ProtNLM"/>
    </source>
</evidence>
<dbReference type="GO" id="GO:0006897">
    <property type="term" value="P:endocytosis"/>
    <property type="evidence" value="ECO:0007669"/>
    <property type="project" value="InterPro"/>
</dbReference>
<dbReference type="SMART" id="SM00721">
    <property type="entry name" value="BAR"/>
    <property type="match status" value="1"/>
</dbReference>
<evidence type="ECO:0000256" key="4">
    <source>
        <dbReference type="SAM" id="MobiDB-lite"/>
    </source>
</evidence>
<dbReference type="PANTHER" id="PTHR47174">
    <property type="entry name" value="BRIDGING INTEGRATOR 3"/>
    <property type="match status" value="1"/>
</dbReference>
<keyword evidence="8" id="KW-1185">Reference proteome</keyword>
<evidence type="ECO:0000313" key="8">
    <source>
        <dbReference type="Proteomes" id="UP000886523"/>
    </source>
</evidence>
<evidence type="ECO:0000313" key="7">
    <source>
        <dbReference type="EMBL" id="KAF9516666.1"/>
    </source>
</evidence>
<feature type="region of interest" description="Disordered" evidence="4">
    <location>
        <begin position="482"/>
        <end position="556"/>
    </location>
</feature>
<dbReference type="PANTHER" id="PTHR47174:SF2">
    <property type="entry name" value="SH3 DOMAIN SIGNALLING PROTEIN (AFU_ORTHOLOGUE AFUA_5G07670)"/>
    <property type="match status" value="1"/>
</dbReference>
<gene>
    <name evidence="7" type="ORF">BS47DRAFT_1380880</name>
</gene>
<sequence length="717" mass="79012">MASKQIGKLRQWAGEKVSRSNKVTLTEDFQELETDVNLRGAGVERLSVVSEAYIKALTKKIEIDVDTISGKTHPVEALGLVMIGHGNEFGDGSVYGNTLVKFGREHCRIATLQEEYSAALKETYHRSLEEQIGSIKEYYTQRKKLDSRRLALDAAMTKVPKTKKVKEKAEAEQELDLARTRYDEMSTDVQERMLGIQKHEIQQLADLTKFLKTELAYVSEYYATLLKLQEDWPDISSVSNADLSRPQGAAHIFARQPALPSRKSTTRSLTPSPVRDQQRREPDPSGDQAQTPNSVPGASKFSSRHRSDSVATSASTGAPGAAKRVTGWVSSVGKSRKNSVSKKNFQSLDDDDSDVDEPRASGDGNAYGSEHNPSEGGPKRPVPSRPGSVRIRRPPPPPVDVSSRPSSAFSTYSKNAKSKMRTVQAIYDFHATATGELAFEKGDIIRLLEDEPLGSGTDGWVKGELKGQTGLIPFNYTREVSAPPVERSRTNRTIMKNDDPTSFDSYSEDDAPNSGEHGVDDDRKGLATSRTPFDDDRAGQEQSFFPPPNQKSSSSPDLFLRREHLNASTSAGPGVHDEFHRQHHINKQHHAHRYQNAAYSPTHDNFGYGDSDGGDSVQEAHRDKDGLLPPSSLTADPLLPSPAQRPSMNRRQLSSIITGKKPPPPPPVTRRAQTSVGGTYGNDNNKHPPSQRPLAPPRNRTVREQGSYDSFKSPFDA</sequence>
<dbReference type="Gene3D" id="1.20.1270.60">
    <property type="entry name" value="Arfaptin homology (AH) domain/BAR domain"/>
    <property type="match status" value="1"/>
</dbReference>
<organism evidence="7 8">
    <name type="scientific">Hydnum rufescens UP504</name>
    <dbReference type="NCBI Taxonomy" id="1448309"/>
    <lineage>
        <taxon>Eukaryota</taxon>
        <taxon>Fungi</taxon>
        <taxon>Dikarya</taxon>
        <taxon>Basidiomycota</taxon>
        <taxon>Agaricomycotina</taxon>
        <taxon>Agaricomycetes</taxon>
        <taxon>Cantharellales</taxon>
        <taxon>Hydnaceae</taxon>
        <taxon>Hydnum</taxon>
    </lineage>
</organism>
<dbReference type="GO" id="GO:0030479">
    <property type="term" value="C:actin cortical patch"/>
    <property type="evidence" value="ECO:0007669"/>
    <property type="project" value="TreeGrafter"/>
</dbReference>
<keyword evidence="1 2" id="KW-0728">SH3 domain</keyword>
<dbReference type="SMART" id="SM00326">
    <property type="entry name" value="SH3"/>
    <property type="match status" value="1"/>
</dbReference>
<protein>
    <recommendedName>
        <fullName evidence="9">BAR-domain-containing protein</fullName>
    </recommendedName>
</protein>
<dbReference type="SUPFAM" id="SSF103657">
    <property type="entry name" value="BAR/IMD domain-like"/>
    <property type="match status" value="1"/>
</dbReference>
<feature type="compositionally biased region" description="Polar residues" evidence="4">
    <location>
        <begin position="287"/>
        <end position="296"/>
    </location>
</feature>
<reference evidence="7" key="1">
    <citation type="journal article" date="2020" name="Nat. Commun.">
        <title>Large-scale genome sequencing of mycorrhizal fungi provides insights into the early evolution of symbiotic traits.</title>
        <authorList>
            <person name="Miyauchi S."/>
            <person name="Kiss E."/>
            <person name="Kuo A."/>
            <person name="Drula E."/>
            <person name="Kohler A."/>
            <person name="Sanchez-Garcia M."/>
            <person name="Morin E."/>
            <person name="Andreopoulos B."/>
            <person name="Barry K.W."/>
            <person name="Bonito G."/>
            <person name="Buee M."/>
            <person name="Carver A."/>
            <person name="Chen C."/>
            <person name="Cichocki N."/>
            <person name="Clum A."/>
            <person name="Culley D."/>
            <person name="Crous P.W."/>
            <person name="Fauchery L."/>
            <person name="Girlanda M."/>
            <person name="Hayes R.D."/>
            <person name="Keri Z."/>
            <person name="LaButti K."/>
            <person name="Lipzen A."/>
            <person name="Lombard V."/>
            <person name="Magnuson J."/>
            <person name="Maillard F."/>
            <person name="Murat C."/>
            <person name="Nolan M."/>
            <person name="Ohm R.A."/>
            <person name="Pangilinan J."/>
            <person name="Pereira M.F."/>
            <person name="Perotto S."/>
            <person name="Peter M."/>
            <person name="Pfister S."/>
            <person name="Riley R."/>
            <person name="Sitrit Y."/>
            <person name="Stielow J.B."/>
            <person name="Szollosi G."/>
            <person name="Zifcakova L."/>
            <person name="Stursova M."/>
            <person name="Spatafora J.W."/>
            <person name="Tedersoo L."/>
            <person name="Vaario L.M."/>
            <person name="Yamada A."/>
            <person name="Yan M."/>
            <person name="Wang P."/>
            <person name="Xu J."/>
            <person name="Bruns T."/>
            <person name="Baldrian P."/>
            <person name="Vilgalys R."/>
            <person name="Dunand C."/>
            <person name="Henrissat B."/>
            <person name="Grigoriev I.V."/>
            <person name="Hibbett D."/>
            <person name="Nagy L.G."/>
            <person name="Martin F.M."/>
        </authorList>
    </citation>
    <scope>NUCLEOTIDE SEQUENCE</scope>
    <source>
        <strain evidence="7">UP504</strain>
    </source>
</reference>
<dbReference type="GO" id="GO:0008289">
    <property type="term" value="F:lipid binding"/>
    <property type="evidence" value="ECO:0007669"/>
    <property type="project" value="TreeGrafter"/>
</dbReference>
<dbReference type="PROSITE" id="PS50002">
    <property type="entry name" value="SH3"/>
    <property type="match status" value="1"/>
</dbReference>
<dbReference type="InterPro" id="IPR004148">
    <property type="entry name" value="BAR_dom"/>
</dbReference>
<dbReference type="Gene3D" id="2.30.30.40">
    <property type="entry name" value="SH3 Domains"/>
    <property type="match status" value="1"/>
</dbReference>
<feature type="compositionally biased region" description="Polar residues" evidence="4">
    <location>
        <begin position="644"/>
        <end position="657"/>
    </location>
</feature>
<dbReference type="InterPro" id="IPR046982">
    <property type="entry name" value="BIN3/RVS161-like"/>
</dbReference>
<dbReference type="SUPFAM" id="SSF50044">
    <property type="entry name" value="SH3-domain"/>
    <property type="match status" value="1"/>
</dbReference>
<dbReference type="GO" id="GO:0051666">
    <property type="term" value="P:actin cortical patch localization"/>
    <property type="evidence" value="ECO:0007669"/>
    <property type="project" value="InterPro"/>
</dbReference>
<feature type="coiled-coil region" evidence="3">
    <location>
        <begin position="161"/>
        <end position="188"/>
    </location>
</feature>
<evidence type="ECO:0000256" key="1">
    <source>
        <dbReference type="ARBA" id="ARBA00022443"/>
    </source>
</evidence>
<feature type="compositionally biased region" description="Polar residues" evidence="4">
    <location>
        <begin position="671"/>
        <end position="683"/>
    </location>
</feature>
<feature type="region of interest" description="Disordered" evidence="4">
    <location>
        <begin position="253"/>
        <end position="415"/>
    </location>
</feature>
<dbReference type="AlphaFoldDB" id="A0A9P6DVQ6"/>
<dbReference type="PRINTS" id="PR00452">
    <property type="entry name" value="SH3DOMAIN"/>
</dbReference>
<evidence type="ECO:0000259" key="5">
    <source>
        <dbReference type="PROSITE" id="PS50002"/>
    </source>
</evidence>
<evidence type="ECO:0000256" key="3">
    <source>
        <dbReference type="SAM" id="Coils"/>
    </source>
</evidence>